<keyword evidence="2" id="KW-0479">Metal-binding</keyword>
<evidence type="ECO:0000313" key="4">
    <source>
        <dbReference type="EMBL" id="QSB15366.1"/>
    </source>
</evidence>
<proteinExistence type="inferred from homology"/>
<sequence length="298" mass="31569">MGLWRLGIDGRVRLARGPAESGPVELLPESLGDLESVLASEHDGLREALDAPGAGPVPPGASILAPVASQDVWAAGVTYSRSRDARNEESGEVHFYDLVYEARRPELFFKSSGPRVRGPGQPVGVRADSTWDVPEPELGLVANAAGRLLGYVVGNDVSSRSIEGENPLYLPQAKCYTGSCSLGPCIVPVDDAPPLADLQIRVLIRRAGSAIFEGTVAVADMRRRPTELLDWLFRAMDFPVGAVLLTGTALIPPSEFALQPQDEVAISINGLGTLRNPVELVGRPDPELATATPVGQPG</sequence>
<reference evidence="4" key="1">
    <citation type="submission" date="2021-02" db="EMBL/GenBank/DDBJ databases">
        <title>Natrosporangium hydrolyticum gen. nov., sp. nov, a haloalkaliphilic actinobacterium from a soda solonchak soil.</title>
        <authorList>
            <person name="Sorokin D.Y."/>
            <person name="Khijniak T.V."/>
            <person name="Zakharycheva A.P."/>
            <person name="Boueva O.V."/>
            <person name="Ariskina E.V."/>
            <person name="Hahnke R.L."/>
            <person name="Bunk B."/>
            <person name="Sproer C."/>
            <person name="Schumann P."/>
            <person name="Evtushenko L.I."/>
            <person name="Kublanov I.V."/>
        </authorList>
    </citation>
    <scope>NUCLEOTIDE SEQUENCE</scope>
    <source>
        <strain evidence="4">DSM 106523</strain>
    </source>
</reference>
<feature type="domain" description="Fumarylacetoacetase-like C-terminal" evidence="3">
    <location>
        <begin position="113"/>
        <end position="278"/>
    </location>
</feature>
<dbReference type="Pfam" id="PF01557">
    <property type="entry name" value="FAA_hydrolase"/>
    <property type="match status" value="1"/>
</dbReference>
<accession>A0A895YL24</accession>
<keyword evidence="4" id="KW-0378">Hydrolase</keyword>
<protein>
    <submittedName>
        <fullName evidence="4">Fumarylacetoacetate hydrolase family protein</fullName>
    </submittedName>
</protein>
<dbReference type="PANTHER" id="PTHR42796">
    <property type="entry name" value="FUMARYLACETOACETATE HYDROLASE DOMAIN-CONTAINING PROTEIN 2A-RELATED"/>
    <property type="match status" value="1"/>
</dbReference>
<dbReference type="RefSeq" id="WP_239677545.1">
    <property type="nucleotide sequence ID" value="NZ_CP070499.1"/>
</dbReference>
<dbReference type="InterPro" id="IPR011234">
    <property type="entry name" value="Fumarylacetoacetase-like_C"/>
</dbReference>
<evidence type="ECO:0000313" key="5">
    <source>
        <dbReference type="Proteomes" id="UP000662857"/>
    </source>
</evidence>
<organism evidence="4 5">
    <name type="scientific">Natronosporangium hydrolyticum</name>
    <dbReference type="NCBI Taxonomy" id="2811111"/>
    <lineage>
        <taxon>Bacteria</taxon>
        <taxon>Bacillati</taxon>
        <taxon>Actinomycetota</taxon>
        <taxon>Actinomycetes</taxon>
        <taxon>Micromonosporales</taxon>
        <taxon>Micromonosporaceae</taxon>
        <taxon>Natronosporangium</taxon>
    </lineage>
</organism>
<dbReference type="GO" id="GO:0046872">
    <property type="term" value="F:metal ion binding"/>
    <property type="evidence" value="ECO:0007669"/>
    <property type="project" value="UniProtKB-KW"/>
</dbReference>
<evidence type="ECO:0000256" key="2">
    <source>
        <dbReference type="ARBA" id="ARBA00022723"/>
    </source>
</evidence>
<dbReference type="GO" id="GO:0016787">
    <property type="term" value="F:hydrolase activity"/>
    <property type="evidence" value="ECO:0007669"/>
    <property type="project" value="UniProtKB-KW"/>
</dbReference>
<dbReference type="InterPro" id="IPR051121">
    <property type="entry name" value="FAH"/>
</dbReference>
<dbReference type="Gene3D" id="3.90.850.10">
    <property type="entry name" value="Fumarylacetoacetase-like, C-terminal domain"/>
    <property type="match status" value="1"/>
</dbReference>
<dbReference type="EMBL" id="CP070499">
    <property type="protein sequence ID" value="QSB15366.1"/>
    <property type="molecule type" value="Genomic_DNA"/>
</dbReference>
<dbReference type="AlphaFoldDB" id="A0A895YL24"/>
<comment type="similarity">
    <text evidence="1">Belongs to the FAH family.</text>
</comment>
<keyword evidence="5" id="KW-1185">Reference proteome</keyword>
<dbReference type="KEGG" id="nhy:JQS43_03110"/>
<dbReference type="GO" id="GO:0044281">
    <property type="term" value="P:small molecule metabolic process"/>
    <property type="evidence" value="ECO:0007669"/>
    <property type="project" value="UniProtKB-ARBA"/>
</dbReference>
<evidence type="ECO:0000256" key="1">
    <source>
        <dbReference type="ARBA" id="ARBA00010211"/>
    </source>
</evidence>
<evidence type="ECO:0000259" key="3">
    <source>
        <dbReference type="Pfam" id="PF01557"/>
    </source>
</evidence>
<gene>
    <name evidence="4" type="ORF">JQS43_03110</name>
</gene>
<name>A0A895YL24_9ACTN</name>
<dbReference type="Proteomes" id="UP000662857">
    <property type="component" value="Chromosome"/>
</dbReference>
<dbReference type="InterPro" id="IPR036663">
    <property type="entry name" value="Fumarylacetoacetase_C_sf"/>
</dbReference>
<dbReference type="SUPFAM" id="SSF56529">
    <property type="entry name" value="FAH"/>
    <property type="match status" value="1"/>
</dbReference>
<dbReference type="PANTHER" id="PTHR42796:SF7">
    <property type="entry name" value="2-DEHYDRO-3-DEOXY-D-ARABINONATE DEHYDRATASE"/>
    <property type="match status" value="1"/>
</dbReference>